<keyword evidence="8" id="KW-1185">Reference proteome</keyword>
<name>A0A1I4ZXR1_9FLAO</name>
<keyword evidence="3" id="KW-0731">Sigma factor</keyword>
<evidence type="ECO:0000256" key="1">
    <source>
        <dbReference type="ARBA" id="ARBA00010641"/>
    </source>
</evidence>
<evidence type="ECO:0000313" key="8">
    <source>
        <dbReference type="Proteomes" id="UP000198705"/>
    </source>
</evidence>
<dbReference type="Pfam" id="PF08281">
    <property type="entry name" value="Sigma70_r4_2"/>
    <property type="match status" value="1"/>
</dbReference>
<dbReference type="InterPro" id="IPR014284">
    <property type="entry name" value="RNA_pol_sigma-70_dom"/>
</dbReference>
<keyword evidence="2" id="KW-0805">Transcription regulation</keyword>
<evidence type="ECO:0000256" key="4">
    <source>
        <dbReference type="ARBA" id="ARBA00023163"/>
    </source>
</evidence>
<dbReference type="GO" id="GO:0003677">
    <property type="term" value="F:DNA binding"/>
    <property type="evidence" value="ECO:0007669"/>
    <property type="project" value="InterPro"/>
</dbReference>
<proteinExistence type="inferred from homology"/>
<protein>
    <submittedName>
        <fullName evidence="7">RNA polymerase sigma-70 factor, ECF subfamily</fullName>
    </submittedName>
</protein>
<dbReference type="PANTHER" id="PTHR43133:SF46">
    <property type="entry name" value="RNA POLYMERASE SIGMA-70 FACTOR ECF SUBFAMILY"/>
    <property type="match status" value="1"/>
</dbReference>
<evidence type="ECO:0000256" key="3">
    <source>
        <dbReference type="ARBA" id="ARBA00023082"/>
    </source>
</evidence>
<evidence type="ECO:0000313" key="7">
    <source>
        <dbReference type="EMBL" id="SFN54985.1"/>
    </source>
</evidence>
<dbReference type="GO" id="GO:0016987">
    <property type="term" value="F:sigma factor activity"/>
    <property type="evidence" value="ECO:0007669"/>
    <property type="project" value="UniProtKB-KW"/>
</dbReference>
<feature type="domain" description="RNA polymerase sigma-70 region 2" evidence="5">
    <location>
        <begin position="32"/>
        <end position="99"/>
    </location>
</feature>
<dbReference type="Gene3D" id="1.10.1740.10">
    <property type="match status" value="1"/>
</dbReference>
<dbReference type="STRING" id="649333.SAMN04487989_1011169"/>
<sequence length="193" mass="22660">MKAILKVIQLHKNNTTLIKKAAKNNREAQQVLFDTHAPKMLSVCRYYLKDFQKAEEVMLNGFLKAFTHLKQFQDFGSFEGWLRKIMVREAISYLRQAKKIEFPVDVTESEWYHDSYNNIHSNMNVDQIQQLIDQLPDGYKIVFVMYAIEGYKHHEIANMLNISEGTSKSQLFKARKQLQQALHVFNTTHYGTK</sequence>
<feature type="domain" description="RNA polymerase sigma factor 70 region 4 type 2" evidence="6">
    <location>
        <begin position="127"/>
        <end position="178"/>
    </location>
</feature>
<reference evidence="8" key="1">
    <citation type="submission" date="2016-10" db="EMBL/GenBank/DDBJ databases">
        <authorList>
            <person name="Varghese N."/>
            <person name="Submissions S."/>
        </authorList>
    </citation>
    <scope>NUCLEOTIDE SEQUENCE [LARGE SCALE GENOMIC DNA]</scope>
    <source>
        <strain evidence="8">DSM 23925</strain>
    </source>
</reference>
<dbReference type="RefSeq" id="WP_245758194.1">
    <property type="nucleotide sequence ID" value="NZ_FOVN01000001.1"/>
</dbReference>
<dbReference type="Gene3D" id="1.10.10.10">
    <property type="entry name" value="Winged helix-like DNA-binding domain superfamily/Winged helix DNA-binding domain"/>
    <property type="match status" value="1"/>
</dbReference>
<dbReference type="EMBL" id="FOVN01000001">
    <property type="protein sequence ID" value="SFN54985.1"/>
    <property type="molecule type" value="Genomic_DNA"/>
</dbReference>
<dbReference type="CDD" id="cd06171">
    <property type="entry name" value="Sigma70_r4"/>
    <property type="match status" value="1"/>
</dbReference>
<dbReference type="SUPFAM" id="SSF88946">
    <property type="entry name" value="Sigma2 domain of RNA polymerase sigma factors"/>
    <property type="match status" value="1"/>
</dbReference>
<accession>A0A1I4ZXR1</accession>
<evidence type="ECO:0000259" key="6">
    <source>
        <dbReference type="Pfam" id="PF08281"/>
    </source>
</evidence>
<gene>
    <name evidence="7" type="ORF">SAMN04487989_1011169</name>
</gene>
<comment type="similarity">
    <text evidence="1">Belongs to the sigma-70 factor family. ECF subfamily.</text>
</comment>
<dbReference type="InterPro" id="IPR013325">
    <property type="entry name" value="RNA_pol_sigma_r2"/>
</dbReference>
<dbReference type="Pfam" id="PF04542">
    <property type="entry name" value="Sigma70_r2"/>
    <property type="match status" value="1"/>
</dbReference>
<evidence type="ECO:0000256" key="2">
    <source>
        <dbReference type="ARBA" id="ARBA00023015"/>
    </source>
</evidence>
<dbReference type="NCBIfam" id="TIGR02937">
    <property type="entry name" value="sigma70-ECF"/>
    <property type="match status" value="1"/>
</dbReference>
<dbReference type="AlphaFoldDB" id="A0A1I4ZXR1"/>
<organism evidence="7 8">
    <name type="scientific">Bizionia echini</name>
    <dbReference type="NCBI Taxonomy" id="649333"/>
    <lineage>
        <taxon>Bacteria</taxon>
        <taxon>Pseudomonadati</taxon>
        <taxon>Bacteroidota</taxon>
        <taxon>Flavobacteriia</taxon>
        <taxon>Flavobacteriales</taxon>
        <taxon>Flavobacteriaceae</taxon>
        <taxon>Bizionia</taxon>
    </lineage>
</organism>
<dbReference type="InterPro" id="IPR039425">
    <property type="entry name" value="RNA_pol_sigma-70-like"/>
</dbReference>
<dbReference type="Proteomes" id="UP000198705">
    <property type="component" value="Unassembled WGS sequence"/>
</dbReference>
<dbReference type="PANTHER" id="PTHR43133">
    <property type="entry name" value="RNA POLYMERASE ECF-TYPE SIGMA FACTO"/>
    <property type="match status" value="1"/>
</dbReference>
<evidence type="ECO:0000259" key="5">
    <source>
        <dbReference type="Pfam" id="PF04542"/>
    </source>
</evidence>
<dbReference type="GO" id="GO:0006352">
    <property type="term" value="P:DNA-templated transcription initiation"/>
    <property type="evidence" value="ECO:0007669"/>
    <property type="project" value="InterPro"/>
</dbReference>
<dbReference type="InterPro" id="IPR013249">
    <property type="entry name" value="RNA_pol_sigma70_r4_t2"/>
</dbReference>
<dbReference type="InterPro" id="IPR007627">
    <property type="entry name" value="RNA_pol_sigma70_r2"/>
</dbReference>
<keyword evidence="4" id="KW-0804">Transcription</keyword>
<dbReference type="SUPFAM" id="SSF88659">
    <property type="entry name" value="Sigma3 and sigma4 domains of RNA polymerase sigma factors"/>
    <property type="match status" value="1"/>
</dbReference>
<dbReference type="InterPro" id="IPR013324">
    <property type="entry name" value="RNA_pol_sigma_r3/r4-like"/>
</dbReference>
<dbReference type="InterPro" id="IPR036388">
    <property type="entry name" value="WH-like_DNA-bd_sf"/>
</dbReference>